<evidence type="ECO:0000313" key="4">
    <source>
        <dbReference type="Proteomes" id="UP001597641"/>
    </source>
</evidence>
<reference evidence="4" key="1">
    <citation type="journal article" date="2019" name="Int. J. Syst. Evol. Microbiol.">
        <title>The Global Catalogue of Microorganisms (GCM) 10K type strain sequencing project: providing services to taxonomists for standard genome sequencing and annotation.</title>
        <authorList>
            <consortium name="The Broad Institute Genomics Platform"/>
            <consortium name="The Broad Institute Genome Sequencing Center for Infectious Disease"/>
            <person name="Wu L."/>
            <person name="Ma J."/>
        </authorList>
    </citation>
    <scope>NUCLEOTIDE SEQUENCE [LARGE SCALE GENOMIC DNA]</scope>
    <source>
        <strain evidence="4">KCTC 23984</strain>
    </source>
</reference>
<organism evidence="3 4">
    <name type="scientific">Pontibacter toksunensis</name>
    <dbReference type="NCBI Taxonomy" id="1332631"/>
    <lineage>
        <taxon>Bacteria</taxon>
        <taxon>Pseudomonadati</taxon>
        <taxon>Bacteroidota</taxon>
        <taxon>Cytophagia</taxon>
        <taxon>Cytophagales</taxon>
        <taxon>Hymenobacteraceae</taxon>
        <taxon>Pontibacter</taxon>
    </lineage>
</organism>
<dbReference type="PROSITE" id="PS51257">
    <property type="entry name" value="PROKAR_LIPOPROTEIN"/>
    <property type="match status" value="1"/>
</dbReference>
<feature type="domain" description="Sialidase" evidence="2">
    <location>
        <begin position="156"/>
        <end position="277"/>
    </location>
</feature>
<keyword evidence="4" id="KW-1185">Reference proteome</keyword>
<keyword evidence="1" id="KW-0732">Signal</keyword>
<feature type="signal peptide" evidence="1">
    <location>
        <begin position="1"/>
        <end position="21"/>
    </location>
</feature>
<dbReference type="PANTHER" id="PTHR38792">
    <property type="entry name" value="BNR/ASP-BOX REPEAT DOMAIN PROTEIN (AFU_ORTHOLOGUE AFUA_7G06430)-RELATED"/>
    <property type="match status" value="1"/>
</dbReference>
<dbReference type="PANTHER" id="PTHR38792:SF3">
    <property type="entry name" value="BNR_ASP-BOX REPEAT DOMAIN PROTEIN (AFU_ORTHOLOGUE AFUA_7G06430)-RELATED"/>
    <property type="match status" value="1"/>
</dbReference>
<evidence type="ECO:0000313" key="3">
    <source>
        <dbReference type="EMBL" id="MFD3002946.1"/>
    </source>
</evidence>
<dbReference type="EC" id="3.2.1.-" evidence="3"/>
<accession>A0ABW6C0E6</accession>
<sequence length="404" mass="44825">MKLLKNKVLILLLGHLLFVSCKEDDPKNNSVTPVPVTGAPEDLPPVDTSTPNLSIAWEEDAVRMSHQVYSAEYGRAHRVKGDTVLFTYHFGPPGNEWDNIAIRRSTDGGDTWSEAETVMADDNPKYYGFSNPELITLQNGDVILAYTGRGNPDDNAHANIQIRISKDRGWTFGPPQIVATGRSWEPAMIQLPDGEIELFYSSEARWWAGPGATADQQEILMVRSTDNGATWSHPVQVAYTPGMRDGMAVPLVLQDGKGIVFPVESVKNSASPWILWSSLEARWNYAGVGTLYNERRWLATSEPIWGGAPFIIQLPTGETVLSVQDRGGRAIGSDWKKNTMLVLVGNSVAKNFTNTSYPWPGLPLYEGAYYSSLFLKDPQTLVIVTTRNYLDGHSEVFWKEGHIQ</sequence>
<comment type="caution">
    <text evidence="3">The sequence shown here is derived from an EMBL/GenBank/DDBJ whole genome shotgun (WGS) entry which is preliminary data.</text>
</comment>
<dbReference type="CDD" id="cd15482">
    <property type="entry name" value="Sialidase_non-viral"/>
    <property type="match status" value="1"/>
</dbReference>
<dbReference type="Proteomes" id="UP001597641">
    <property type="component" value="Unassembled WGS sequence"/>
</dbReference>
<name>A0ABW6C0E6_9BACT</name>
<dbReference type="GO" id="GO:0016798">
    <property type="term" value="F:hydrolase activity, acting on glycosyl bonds"/>
    <property type="evidence" value="ECO:0007669"/>
    <property type="project" value="UniProtKB-KW"/>
</dbReference>
<proteinExistence type="predicted"/>
<feature type="chain" id="PRO_5046087783" evidence="1">
    <location>
        <begin position="22"/>
        <end position="404"/>
    </location>
</feature>
<gene>
    <name evidence="3" type="ORF">ACFS7Z_21450</name>
</gene>
<keyword evidence="3" id="KW-0378">Hydrolase</keyword>
<evidence type="ECO:0000256" key="1">
    <source>
        <dbReference type="SAM" id="SignalP"/>
    </source>
</evidence>
<dbReference type="EMBL" id="JBHUOX010000021">
    <property type="protein sequence ID" value="MFD3002946.1"/>
    <property type="molecule type" value="Genomic_DNA"/>
</dbReference>
<dbReference type="Pfam" id="PF13088">
    <property type="entry name" value="BNR_2"/>
    <property type="match status" value="1"/>
</dbReference>
<dbReference type="RefSeq" id="WP_377489339.1">
    <property type="nucleotide sequence ID" value="NZ_JBHUOX010000021.1"/>
</dbReference>
<keyword evidence="3" id="KW-0326">Glycosidase</keyword>
<dbReference type="Gene3D" id="2.120.10.10">
    <property type="match status" value="2"/>
</dbReference>
<dbReference type="InterPro" id="IPR036278">
    <property type="entry name" value="Sialidase_sf"/>
</dbReference>
<evidence type="ECO:0000259" key="2">
    <source>
        <dbReference type="Pfam" id="PF13088"/>
    </source>
</evidence>
<dbReference type="InterPro" id="IPR011040">
    <property type="entry name" value="Sialidase"/>
</dbReference>
<dbReference type="SUPFAM" id="SSF50939">
    <property type="entry name" value="Sialidases"/>
    <property type="match status" value="2"/>
</dbReference>
<protein>
    <submittedName>
        <fullName evidence="3">Sialidase family protein</fullName>
        <ecNumber evidence="3">3.2.1.-</ecNumber>
    </submittedName>
</protein>